<dbReference type="FunFam" id="1.10.230.10:FF:000001">
    <property type="entry name" value="Citrate synthase"/>
    <property type="match status" value="1"/>
</dbReference>
<keyword evidence="16" id="KW-0915">Sodium</keyword>
<feature type="transmembrane region" description="Helical" evidence="24">
    <location>
        <begin position="620"/>
        <end position="645"/>
    </location>
</feature>
<name>A0AAD9QQ37_ACRCE</name>
<dbReference type="Gene3D" id="1.10.580.10">
    <property type="entry name" value="Citrate Synthase, domain 1"/>
    <property type="match status" value="1"/>
</dbReference>
<evidence type="ECO:0000256" key="2">
    <source>
        <dbReference type="ARBA" id="ARBA00004424"/>
    </source>
</evidence>
<evidence type="ECO:0000256" key="11">
    <source>
        <dbReference type="ARBA" id="ARBA00022553"/>
    </source>
</evidence>
<evidence type="ECO:0000256" key="20">
    <source>
        <dbReference type="ARBA" id="ARBA00023201"/>
    </source>
</evidence>
<dbReference type="NCBIfam" id="TIGR00813">
    <property type="entry name" value="sss"/>
    <property type="match status" value="1"/>
</dbReference>
<evidence type="ECO:0000256" key="18">
    <source>
        <dbReference type="ARBA" id="ARBA00023136"/>
    </source>
</evidence>
<gene>
    <name evidence="25" type="ORF">P5673_011765</name>
</gene>
<dbReference type="Proteomes" id="UP001249851">
    <property type="component" value="Unassembled WGS sequence"/>
</dbReference>
<keyword evidence="13 24" id="KW-0812">Transmembrane</keyword>
<dbReference type="Pfam" id="PF00285">
    <property type="entry name" value="Citrate_synt"/>
    <property type="match status" value="1"/>
</dbReference>
<evidence type="ECO:0000256" key="1">
    <source>
        <dbReference type="ARBA" id="ARBA00004305"/>
    </source>
</evidence>
<feature type="transmembrane region" description="Helical" evidence="24">
    <location>
        <begin position="746"/>
        <end position="765"/>
    </location>
</feature>
<dbReference type="InterPro" id="IPR016142">
    <property type="entry name" value="Citrate_synth-like_lrg_a-sub"/>
</dbReference>
<protein>
    <recommendedName>
        <fullName evidence="23">Citrate synthase</fullName>
    </recommendedName>
</protein>
<dbReference type="GO" id="GO:0016324">
    <property type="term" value="C:apical plasma membrane"/>
    <property type="evidence" value="ECO:0007669"/>
    <property type="project" value="UniProtKB-SubCell"/>
</dbReference>
<keyword evidence="14" id="KW-0769">Symport</keyword>
<sequence>MDVSPGLSAIDYNARFFETSQRTITTLRHVHVSQQGLIGSLVRLQSSQAETLSLKENLYRIVPEKQKEVAEFRKQYGDKSLGEYTVDQIRGFDFVSNEEVLAKSDVVDIEVLLAQSRLRWLGHVSRMEDNRTCKRLLYGELADGSRPIGRPKLRFKDNCKSILKTGNILHNWNDTGIELRGYTIPQCQELLPKANGGEEPLPEGIFWLLMTGEIPTKAQVDNLSKEWAAHADLPQHVVQMLNNFPETLHPMSQFSAAITAMNSESKFAKAYAQGVHKNTYWEHIFDDTMDLTAKITTVAAYIYRNVFKDGKVTPVDPNKDWADNLASMLGYDDPMFHEMMRLYLVLHADHEGGNVSAHTTHLVGSALSDPYLCLAAGMNGLAGPLHGLANQEVLIWITNMLQEVGDDPSDEKVKEFVLSTLKGGQVVPGFGHAVLRRTDPRYTAQREFALKHLPDDPLFKLCGQLFKIVPDILLDQGKAKNPWPNVDAHSGVLLQFYGLKEMNFYTVLFGVSRALGVLSSLAMYKSNRGTVSGYFLAGRFITWLPVGASLFASNIGSEHFIGLAGSGAAAGIGVGAFELNALILLQLLGWVFLPVYIAGGICTLPEYISRRYGGKRLRMWLSILSLLLYIFTKISVNLFSGALFIRLALGWNLYLAILLMLAMTCLCTITGGLTAVIYTDTLCTFLMVVGSLTVMGRGFSEVGGYEGLKEKYMKAMSNDTLSSNSSCGRPREDSFIMLRDPFNSDMPWAGFLFGQTIASIWYWCADQVIVQRALAAKSLSHAQGGCLLAGYIKILPLFTLVMPGMISRILSPDRVACSVPEKCMEICGSKVGCTNIAYPELVLRLMPTGLRGLMMAVMMAALMSDLTSIFNSASTLFTIDVYGKIRPKASVRELMIVGRIMVAIMTGIGILWIPVVQNVQGGQLFIYIQAVSAYFSPPIAALYLISILWTGGTEKGAFWGMIMGFIVGAIRMILDFTHLAPPCGEEDTRPSIIAKVHYMYFALILFWITAIAIVVISLFTKPMEGANTARLTWWTRHDKQSDTDVMEEARDEEVEMQHISEEDDENAEEEAKVVTDETPAVNTKIYKNTLESKTKRFYSWFCGYEAGTEEAKKAAHQQHKRLAEITSLEQDPVAKIFLNVNVVIILIVGLVLFIYFSV</sequence>
<keyword evidence="19" id="KW-0325">Glycoprotein</keyword>
<evidence type="ECO:0000256" key="15">
    <source>
        <dbReference type="ARBA" id="ARBA00022989"/>
    </source>
</evidence>
<feature type="transmembrane region" description="Helical" evidence="24">
    <location>
        <begin position="1136"/>
        <end position="1156"/>
    </location>
</feature>
<keyword evidence="17" id="KW-0406">Ion transport</keyword>
<dbReference type="Gene3D" id="1.20.1730.10">
    <property type="entry name" value="Sodium/glucose cotransporter"/>
    <property type="match status" value="1"/>
</dbReference>
<evidence type="ECO:0000256" key="5">
    <source>
        <dbReference type="ARBA" id="ARBA00006434"/>
    </source>
</evidence>
<feature type="transmembrane region" description="Helical" evidence="24">
    <location>
        <begin position="786"/>
        <end position="806"/>
    </location>
</feature>
<dbReference type="InterPro" id="IPR019810">
    <property type="entry name" value="Citrate_synthase_AS"/>
</dbReference>
<feature type="transmembrane region" description="Helical" evidence="24">
    <location>
        <begin position="583"/>
        <end position="608"/>
    </location>
</feature>
<dbReference type="InterPro" id="IPR001734">
    <property type="entry name" value="Na/solute_symporter"/>
</dbReference>
<dbReference type="PROSITE" id="PS00480">
    <property type="entry name" value="CITRATE_SYNTHASE"/>
    <property type="match status" value="1"/>
</dbReference>
<dbReference type="PRINTS" id="PR00143">
    <property type="entry name" value="CITRTSNTHASE"/>
</dbReference>
<dbReference type="InterPro" id="IPR036969">
    <property type="entry name" value="Citrate_synthase_sf"/>
</dbReference>
<comment type="caution">
    <text evidence="25">The sequence shown here is derived from an EMBL/GenBank/DDBJ whole genome shotgun (WGS) entry which is preliminary data.</text>
</comment>
<feature type="active site" evidence="22">
    <location>
        <position position="487"/>
    </location>
</feature>
<keyword evidence="15 24" id="KW-1133">Transmembrane helix</keyword>
<evidence type="ECO:0000256" key="4">
    <source>
        <dbReference type="ARBA" id="ARBA00004751"/>
    </source>
</evidence>
<feature type="transmembrane region" description="Helical" evidence="24">
    <location>
        <begin position="998"/>
        <end position="1020"/>
    </location>
</feature>
<dbReference type="GO" id="GO:0016323">
    <property type="term" value="C:basolateral plasma membrane"/>
    <property type="evidence" value="ECO:0007669"/>
    <property type="project" value="UniProtKB-SubCell"/>
</dbReference>
<evidence type="ECO:0000256" key="21">
    <source>
        <dbReference type="ARBA" id="ARBA00063782"/>
    </source>
</evidence>
<dbReference type="NCBIfam" id="NF007128">
    <property type="entry name" value="PRK09569.1"/>
    <property type="match status" value="1"/>
</dbReference>
<feature type="transmembrane region" description="Helical" evidence="24">
    <location>
        <begin position="957"/>
        <end position="978"/>
    </location>
</feature>
<keyword evidence="26" id="KW-1185">Reference proteome</keyword>
<evidence type="ECO:0000256" key="23">
    <source>
        <dbReference type="RuleBase" id="RU000441"/>
    </source>
</evidence>
<dbReference type="GO" id="GO:0005412">
    <property type="term" value="F:D-glucose:sodium symporter activity"/>
    <property type="evidence" value="ECO:0007669"/>
    <property type="project" value="TreeGrafter"/>
</dbReference>
<comment type="similarity">
    <text evidence="5">Belongs to the sodium:solute symporter (SSF) (TC 2.A.21) family.</text>
</comment>
<dbReference type="AlphaFoldDB" id="A0AAD9QQ37"/>
<dbReference type="NCBIfam" id="TIGR01793">
    <property type="entry name" value="cit_synth_euk"/>
    <property type="match status" value="1"/>
</dbReference>
<evidence type="ECO:0000256" key="10">
    <source>
        <dbReference type="ARBA" id="ARBA00022532"/>
    </source>
</evidence>
<dbReference type="Pfam" id="PF00474">
    <property type="entry name" value="SSF"/>
    <property type="match status" value="1"/>
</dbReference>
<keyword evidence="11" id="KW-0597">Phosphoprotein</keyword>
<comment type="subunit">
    <text evidence="7">Homodimer.</text>
</comment>
<feature type="transmembrane region" description="Helical" evidence="24">
    <location>
        <begin position="925"/>
        <end position="945"/>
    </location>
</feature>
<feature type="active site" evidence="22">
    <location>
        <position position="386"/>
    </location>
</feature>
<dbReference type="InterPro" id="IPR038377">
    <property type="entry name" value="Na/Glc_symporter_sf"/>
</dbReference>
<evidence type="ECO:0000313" key="25">
    <source>
        <dbReference type="EMBL" id="KAK2565045.1"/>
    </source>
</evidence>
<evidence type="ECO:0000256" key="13">
    <source>
        <dbReference type="ARBA" id="ARBA00022692"/>
    </source>
</evidence>
<reference evidence="25" key="2">
    <citation type="journal article" date="2023" name="Science">
        <title>Genomic signatures of disease resistance in endangered staghorn corals.</title>
        <authorList>
            <person name="Vollmer S.V."/>
            <person name="Selwyn J.D."/>
            <person name="Despard B.A."/>
            <person name="Roesel C.L."/>
        </authorList>
    </citation>
    <scope>NUCLEOTIDE SEQUENCE</scope>
    <source>
        <strain evidence="25">K2</strain>
    </source>
</reference>
<keyword evidence="12 23" id="KW-0808">Transferase</keyword>
<evidence type="ECO:0000256" key="7">
    <source>
        <dbReference type="ARBA" id="ARBA00011738"/>
    </source>
</evidence>
<keyword evidence="8" id="KW-0813">Transport</keyword>
<proteinExistence type="inferred from homology"/>
<dbReference type="Gene3D" id="1.10.230.10">
    <property type="entry name" value="Cytochrome P450-Terp, domain 2"/>
    <property type="match status" value="1"/>
</dbReference>
<keyword evidence="20" id="KW-0739">Sodium transport</keyword>
<dbReference type="InterPro" id="IPR002020">
    <property type="entry name" value="Citrate_synthase"/>
</dbReference>
<evidence type="ECO:0000256" key="16">
    <source>
        <dbReference type="ARBA" id="ARBA00023053"/>
    </source>
</evidence>
<dbReference type="FunFam" id="1.20.1730.10:FF:000013">
    <property type="entry name" value="sodium/myo-inositol cotransporter isoform X1"/>
    <property type="match status" value="1"/>
</dbReference>
<evidence type="ECO:0000256" key="6">
    <source>
        <dbReference type="ARBA" id="ARBA00010566"/>
    </source>
</evidence>
<evidence type="ECO:0000256" key="9">
    <source>
        <dbReference type="ARBA" id="ARBA00022475"/>
    </source>
</evidence>
<comment type="subunit">
    <text evidence="21">Interacts with KCNQ2 (via the pore module). Interacts with KCNQ1; this interaction is direct. Forms coregulatory complexes with ion channels KCNQ2-KCNQ3 and KCNQ1-KCNE2.</text>
</comment>
<keyword evidence="18 24" id="KW-0472">Membrane</keyword>
<dbReference type="SUPFAM" id="SSF48256">
    <property type="entry name" value="Citrate synthase"/>
    <property type="match status" value="1"/>
</dbReference>
<feature type="transmembrane region" description="Helical" evidence="24">
    <location>
        <begin position="504"/>
        <end position="524"/>
    </location>
</feature>
<dbReference type="GO" id="GO:0015798">
    <property type="term" value="P:myo-inositol transport"/>
    <property type="evidence" value="ECO:0007669"/>
    <property type="project" value="UniProtKB-ARBA"/>
</dbReference>
<feature type="transmembrane region" description="Helical" evidence="24">
    <location>
        <begin position="536"/>
        <end position="553"/>
    </location>
</feature>
<evidence type="ECO:0000256" key="8">
    <source>
        <dbReference type="ARBA" id="ARBA00022448"/>
    </source>
</evidence>
<dbReference type="PANTHER" id="PTHR11819:SF150">
    <property type="entry name" value="SODIUM_MYO-INOSITOL COTRANSPORTER"/>
    <property type="match status" value="1"/>
</dbReference>
<feature type="transmembrane region" description="Helical" evidence="24">
    <location>
        <begin position="894"/>
        <end position="913"/>
    </location>
</feature>
<comment type="similarity">
    <text evidence="6 23">Belongs to the citrate synthase family.</text>
</comment>
<dbReference type="PANTHER" id="PTHR11819">
    <property type="entry name" value="SOLUTE CARRIER FAMILY 5"/>
    <property type="match status" value="1"/>
</dbReference>
<dbReference type="GO" id="GO:0006101">
    <property type="term" value="P:citrate metabolic process"/>
    <property type="evidence" value="ECO:0007669"/>
    <property type="project" value="InterPro"/>
</dbReference>
<evidence type="ECO:0000313" key="26">
    <source>
        <dbReference type="Proteomes" id="UP001249851"/>
    </source>
</evidence>
<evidence type="ECO:0000256" key="22">
    <source>
        <dbReference type="PIRSR" id="PIRSR610109-1"/>
    </source>
</evidence>
<dbReference type="GO" id="GO:0046912">
    <property type="term" value="F:acyltransferase activity, acyl groups converted into alkyl on transfer"/>
    <property type="evidence" value="ECO:0007669"/>
    <property type="project" value="InterPro"/>
</dbReference>
<feature type="transmembrane region" description="Helical" evidence="24">
    <location>
        <begin position="651"/>
        <end position="675"/>
    </location>
</feature>
<dbReference type="InterPro" id="IPR010109">
    <property type="entry name" value="Citrate_synthase_euk"/>
</dbReference>
<feature type="active site" evidence="22">
    <location>
        <position position="432"/>
    </location>
</feature>
<reference evidence="25" key="1">
    <citation type="journal article" date="2023" name="G3 (Bethesda)">
        <title>Whole genome assembly and annotation of the endangered Caribbean coral Acropora cervicornis.</title>
        <authorList>
            <person name="Selwyn J.D."/>
            <person name="Vollmer S.V."/>
        </authorList>
    </citation>
    <scope>NUCLEOTIDE SEQUENCE</scope>
    <source>
        <strain evidence="25">K2</strain>
    </source>
</reference>
<keyword evidence="9" id="KW-1003">Cell membrane</keyword>
<dbReference type="GO" id="GO:0005759">
    <property type="term" value="C:mitochondrial matrix"/>
    <property type="evidence" value="ECO:0007669"/>
    <property type="project" value="UniProtKB-SubCell"/>
</dbReference>
<accession>A0AAD9QQ37</accession>
<dbReference type="GO" id="GO:0006099">
    <property type="term" value="P:tricarboxylic acid cycle"/>
    <property type="evidence" value="ECO:0007669"/>
    <property type="project" value="UniProtKB-KW"/>
</dbReference>
<feature type="transmembrane region" description="Helical" evidence="24">
    <location>
        <begin position="682"/>
        <end position="700"/>
    </location>
</feature>
<comment type="pathway">
    <text evidence="4">Carbohydrate metabolism; tricarboxylic acid cycle; isocitrate from oxaloacetate: step 1/2.</text>
</comment>
<evidence type="ECO:0000256" key="17">
    <source>
        <dbReference type="ARBA" id="ARBA00023065"/>
    </source>
</evidence>
<dbReference type="EMBL" id="JARQWQ010000021">
    <property type="protein sequence ID" value="KAK2565045.1"/>
    <property type="molecule type" value="Genomic_DNA"/>
</dbReference>
<evidence type="ECO:0000256" key="19">
    <source>
        <dbReference type="ARBA" id="ARBA00023180"/>
    </source>
</evidence>
<evidence type="ECO:0000256" key="12">
    <source>
        <dbReference type="ARBA" id="ARBA00022679"/>
    </source>
</evidence>
<evidence type="ECO:0000256" key="14">
    <source>
        <dbReference type="ARBA" id="ARBA00022847"/>
    </source>
</evidence>
<comment type="subcellular location">
    <subcellularLocation>
        <location evidence="2">Apical cell membrane</location>
        <topology evidence="2">Multi-pass membrane protein</topology>
    </subcellularLocation>
    <subcellularLocation>
        <location evidence="3">Basolateral cell membrane</location>
        <topology evidence="3">Multi-pass membrane protein</topology>
    </subcellularLocation>
    <subcellularLocation>
        <location evidence="1">Mitochondrion matrix</location>
    </subcellularLocation>
</comment>
<dbReference type="InterPro" id="IPR016143">
    <property type="entry name" value="Citrate_synth-like_sm_a-sub"/>
</dbReference>
<feature type="transmembrane region" description="Helical" evidence="24">
    <location>
        <begin position="853"/>
        <end position="882"/>
    </location>
</feature>
<evidence type="ECO:0000256" key="24">
    <source>
        <dbReference type="SAM" id="Phobius"/>
    </source>
</evidence>
<keyword evidence="10" id="KW-0816">Tricarboxylic acid cycle</keyword>
<evidence type="ECO:0000256" key="3">
    <source>
        <dbReference type="ARBA" id="ARBA00004554"/>
    </source>
</evidence>
<organism evidence="25 26">
    <name type="scientific">Acropora cervicornis</name>
    <name type="common">Staghorn coral</name>
    <dbReference type="NCBI Taxonomy" id="6130"/>
    <lineage>
        <taxon>Eukaryota</taxon>
        <taxon>Metazoa</taxon>
        <taxon>Cnidaria</taxon>
        <taxon>Anthozoa</taxon>
        <taxon>Hexacorallia</taxon>
        <taxon>Scleractinia</taxon>
        <taxon>Astrocoeniina</taxon>
        <taxon>Acroporidae</taxon>
        <taxon>Acropora</taxon>
    </lineage>
</organism>
<dbReference type="PROSITE" id="PS50283">
    <property type="entry name" value="NA_SOLUT_SYMP_3"/>
    <property type="match status" value="1"/>
</dbReference>